<dbReference type="Gene3D" id="3.40.228.10">
    <property type="entry name" value="Dimethylsulfoxide Reductase, domain 2"/>
    <property type="match status" value="1"/>
</dbReference>
<evidence type="ECO:0000256" key="6">
    <source>
        <dbReference type="SAM" id="MobiDB-lite"/>
    </source>
</evidence>
<keyword evidence="4" id="KW-0479">Metal-binding</keyword>
<evidence type="ECO:0000256" key="3">
    <source>
        <dbReference type="ARBA" id="ARBA00022505"/>
    </source>
</evidence>
<keyword evidence="11" id="KW-1185">Reference proteome</keyword>
<dbReference type="Proteomes" id="UP001165092">
    <property type="component" value="Unassembled WGS sequence"/>
</dbReference>
<proteinExistence type="inferred from homology"/>
<organism evidence="10 11">
    <name type="scientific">Nocardiopsis ansamitocini</name>
    <dbReference type="NCBI Taxonomy" id="1670832"/>
    <lineage>
        <taxon>Bacteria</taxon>
        <taxon>Bacillati</taxon>
        <taxon>Actinomycetota</taxon>
        <taxon>Actinomycetes</taxon>
        <taxon>Streptosporangiales</taxon>
        <taxon>Nocardiopsidaceae</taxon>
        <taxon>Nocardiopsis</taxon>
    </lineage>
</organism>
<keyword evidence="3" id="KW-0500">Molybdenum</keyword>
<sequence>MDSGTGPTTAHQTSSHWGTYEVLVRGDRVVGARPDPADPAPSPLVDNAPAAQHSTTRVARPAVRRRWLENGPGPDTRRGDSDDAYVEVGWETVLDLLAGELDRVRHAHGNAAIYGGSYGWASAGRFHHAQSQLHRFLTTIGGYTRSVATYSHGALEVLFPHLVGAAGTYDVLRRPPTWAAIAEHTDLLVTFGGLRVSNAWMASGGRATHTAEPGMRAAARGGTSIVSVSPIRDDTAAELGAEWLSAAPGTDTAVLLALIHVLVVEDLADTAFLARYTTGWERLRGYVLGESDGAAKTPEWAGAISGIEAGTLRDLARRMAGGRTLVNIGWSVQRARYGEQPLWAGLALAACLGQIGLPGGGFASGYGSMGSYGGGATPLALPRLPQGRNPVDALIPVARVSDMLLHPGEAFDFDGRTLRYPDIRLVYWAGGNPFHHHQDLSRLRRAFARPETVVVHETHWTATARHADIVIPATTTLERDDFTAGQGDLRLRVMPRVVPAHGEARDEYETFADLAERLGLREEFTEGRGSAEWTRHMYEGWRARQEAHGARLPDFDVFWKQGGVDLPHRVEDTALFDAFRADPEGAALETPSGRIELYSREIAGFGYADCPGHASWLDPQERPGTELAERWPLTLIANQPTGRLHSQQDMGAHSRSEKIAGRAPVRLHPADAAERGIAAGDVVRLRNDRGSCLAGAVLDDALRPGVVQLSTGAWFDPSAAEATCVHGNPNVLTSDVGTSLLGHGSTGQLALVEVERFTGDLPPVRAFEPPPLLTSATGADRS</sequence>
<feature type="domain" description="Molybdopterin dinucleotide-binding" evidence="8">
    <location>
        <begin position="633"/>
        <end position="738"/>
    </location>
</feature>
<feature type="domain" description="Molybdopterin oxidoreductase" evidence="7">
    <location>
        <begin position="57"/>
        <end position="517"/>
    </location>
</feature>
<dbReference type="InterPro" id="IPR041954">
    <property type="entry name" value="CT_DMSOR/BSOR/TMAOR"/>
</dbReference>
<dbReference type="PANTHER" id="PTHR43742">
    <property type="entry name" value="TRIMETHYLAMINE-N-OXIDE REDUCTASE"/>
    <property type="match status" value="1"/>
</dbReference>
<comment type="cofactor">
    <cofactor evidence="1">
        <name>Mo-bis(molybdopterin guanine dinucleotide)</name>
        <dbReference type="ChEBI" id="CHEBI:60539"/>
    </cofactor>
</comment>
<dbReference type="GO" id="GO:0030288">
    <property type="term" value="C:outer membrane-bounded periplasmic space"/>
    <property type="evidence" value="ECO:0007669"/>
    <property type="project" value="TreeGrafter"/>
</dbReference>
<dbReference type="InterPro" id="IPR050612">
    <property type="entry name" value="Prok_Mopterin_Oxidored"/>
</dbReference>
<dbReference type="Gene3D" id="3.90.55.10">
    <property type="entry name" value="Dimethylsulfoxide Reductase, domain 3"/>
    <property type="match status" value="1"/>
</dbReference>
<dbReference type="EMBL" id="BSQG01000002">
    <property type="protein sequence ID" value="GLU47563.1"/>
    <property type="molecule type" value="Genomic_DNA"/>
</dbReference>
<dbReference type="GO" id="GO:0016491">
    <property type="term" value="F:oxidoreductase activity"/>
    <property type="evidence" value="ECO:0007669"/>
    <property type="project" value="UniProtKB-KW"/>
</dbReference>
<gene>
    <name evidence="10" type="primary">bisC</name>
    <name evidence="10" type="ORF">Nans01_19140</name>
</gene>
<dbReference type="Gene3D" id="3.40.50.740">
    <property type="match status" value="1"/>
</dbReference>
<dbReference type="InterPro" id="IPR041460">
    <property type="entry name" value="Molybdopterin_N"/>
</dbReference>
<dbReference type="InterPro" id="IPR006657">
    <property type="entry name" value="MoPterin_dinucl-bd_dom"/>
</dbReference>
<dbReference type="Gene3D" id="2.40.40.20">
    <property type="match status" value="1"/>
</dbReference>
<feature type="domain" description="Molybdopterin oxidoreductase N-terminal" evidence="9">
    <location>
        <begin position="13"/>
        <end position="53"/>
    </location>
</feature>
<dbReference type="GO" id="GO:0009055">
    <property type="term" value="F:electron transfer activity"/>
    <property type="evidence" value="ECO:0007669"/>
    <property type="project" value="TreeGrafter"/>
</dbReference>
<evidence type="ECO:0000256" key="2">
    <source>
        <dbReference type="ARBA" id="ARBA00010312"/>
    </source>
</evidence>
<name>A0A9W6P5S1_9ACTN</name>
<evidence type="ECO:0000256" key="4">
    <source>
        <dbReference type="ARBA" id="ARBA00022723"/>
    </source>
</evidence>
<evidence type="ECO:0000259" key="8">
    <source>
        <dbReference type="Pfam" id="PF01568"/>
    </source>
</evidence>
<dbReference type="GO" id="GO:0030151">
    <property type="term" value="F:molybdenum ion binding"/>
    <property type="evidence" value="ECO:0007669"/>
    <property type="project" value="TreeGrafter"/>
</dbReference>
<dbReference type="PANTHER" id="PTHR43742:SF10">
    <property type="entry name" value="TRIMETHYLAMINE-N-OXIDE REDUCTASE 2"/>
    <property type="match status" value="1"/>
</dbReference>
<keyword evidence="5" id="KW-0560">Oxidoreductase</keyword>
<feature type="region of interest" description="Disordered" evidence="6">
    <location>
        <begin position="28"/>
        <end position="82"/>
    </location>
</feature>
<dbReference type="GO" id="GO:0043546">
    <property type="term" value="F:molybdopterin cofactor binding"/>
    <property type="evidence" value="ECO:0007669"/>
    <property type="project" value="InterPro"/>
</dbReference>
<dbReference type="SUPFAM" id="SSF53706">
    <property type="entry name" value="Formate dehydrogenase/DMSO reductase, domains 1-3"/>
    <property type="match status" value="1"/>
</dbReference>
<dbReference type="Pfam" id="PF01568">
    <property type="entry name" value="Molydop_binding"/>
    <property type="match status" value="1"/>
</dbReference>
<evidence type="ECO:0000259" key="9">
    <source>
        <dbReference type="Pfam" id="PF18364"/>
    </source>
</evidence>
<accession>A0A9W6P5S1</accession>
<evidence type="ECO:0000259" key="7">
    <source>
        <dbReference type="Pfam" id="PF00384"/>
    </source>
</evidence>
<evidence type="ECO:0000256" key="1">
    <source>
        <dbReference type="ARBA" id="ARBA00001942"/>
    </source>
</evidence>
<evidence type="ECO:0000313" key="11">
    <source>
        <dbReference type="Proteomes" id="UP001165092"/>
    </source>
</evidence>
<dbReference type="InterPro" id="IPR006656">
    <property type="entry name" value="Mopterin_OxRdtase"/>
</dbReference>
<dbReference type="CDD" id="cd02793">
    <property type="entry name" value="MopB_CT_DMSOR-BSOR-TMAOR"/>
    <property type="match status" value="1"/>
</dbReference>
<dbReference type="Pfam" id="PF18364">
    <property type="entry name" value="Molybdopterin_N"/>
    <property type="match status" value="1"/>
</dbReference>
<comment type="caution">
    <text evidence="10">The sequence shown here is derived from an EMBL/GenBank/DDBJ whole genome shotgun (WGS) entry which is preliminary data.</text>
</comment>
<reference evidence="10" key="1">
    <citation type="submission" date="2023-02" db="EMBL/GenBank/DDBJ databases">
        <title>Nocardiopsis ansamitocini NBRC 112285.</title>
        <authorList>
            <person name="Ichikawa N."/>
            <person name="Sato H."/>
            <person name="Tonouchi N."/>
        </authorList>
    </citation>
    <scope>NUCLEOTIDE SEQUENCE</scope>
    <source>
        <strain evidence="10">NBRC 112285</strain>
    </source>
</reference>
<dbReference type="GO" id="GO:0009061">
    <property type="term" value="P:anaerobic respiration"/>
    <property type="evidence" value="ECO:0007669"/>
    <property type="project" value="TreeGrafter"/>
</dbReference>
<evidence type="ECO:0000256" key="5">
    <source>
        <dbReference type="ARBA" id="ARBA00023002"/>
    </source>
</evidence>
<comment type="similarity">
    <text evidence="2">Belongs to the prokaryotic molybdopterin-containing oxidoreductase family.</text>
</comment>
<dbReference type="AlphaFoldDB" id="A0A9W6P5S1"/>
<dbReference type="SUPFAM" id="SSF50692">
    <property type="entry name" value="ADC-like"/>
    <property type="match status" value="1"/>
</dbReference>
<protein>
    <submittedName>
        <fullName evidence="10">Biotin sulfoxide reductase</fullName>
    </submittedName>
</protein>
<dbReference type="RefSeq" id="WP_285758668.1">
    <property type="nucleotide sequence ID" value="NZ_BSQG01000002.1"/>
</dbReference>
<dbReference type="InterPro" id="IPR009010">
    <property type="entry name" value="Asp_de-COase-like_dom_sf"/>
</dbReference>
<feature type="region of interest" description="Disordered" evidence="6">
    <location>
        <begin position="763"/>
        <end position="782"/>
    </location>
</feature>
<dbReference type="Pfam" id="PF00384">
    <property type="entry name" value="Molybdopterin"/>
    <property type="match status" value="1"/>
</dbReference>
<evidence type="ECO:0000313" key="10">
    <source>
        <dbReference type="EMBL" id="GLU47563.1"/>
    </source>
</evidence>